<organism evidence="18 19">
    <name type="scientific">Candidatus Amesbacteria bacterium GW2011_GWA2_47_11</name>
    <dbReference type="NCBI Taxonomy" id="1618357"/>
    <lineage>
        <taxon>Bacteria</taxon>
        <taxon>Candidatus Amesiibacteriota</taxon>
    </lineage>
</organism>
<evidence type="ECO:0000256" key="7">
    <source>
        <dbReference type="ARBA" id="ARBA00022664"/>
    </source>
</evidence>
<gene>
    <name evidence="15" type="primary">rnc</name>
    <name evidence="18" type="ORF">UX78_C0012G0029</name>
</gene>
<dbReference type="CDD" id="cd00593">
    <property type="entry name" value="RIBOc"/>
    <property type="match status" value="1"/>
</dbReference>
<name>A0A0G1RG63_9BACT</name>
<reference evidence="18 19" key="1">
    <citation type="journal article" date="2015" name="Nature">
        <title>rRNA introns, odd ribosomes, and small enigmatic genomes across a large radiation of phyla.</title>
        <authorList>
            <person name="Brown C.T."/>
            <person name="Hug L.A."/>
            <person name="Thomas B.C."/>
            <person name="Sharon I."/>
            <person name="Castelle C.J."/>
            <person name="Singh A."/>
            <person name="Wilkins M.J."/>
            <person name="Williams K.H."/>
            <person name="Banfield J.F."/>
        </authorList>
    </citation>
    <scope>NUCLEOTIDE SEQUENCE [LARGE SCALE GENOMIC DNA]</scope>
</reference>
<evidence type="ECO:0000256" key="4">
    <source>
        <dbReference type="ARBA" id="ARBA00011738"/>
    </source>
</evidence>
<sequence length="219" mass="23753">MTPASSYFSLDNSFQAALIHRSYCNEHPGFQSNERLEFLGDAVLSLVISSRLYHLFPHLPEGELTARRSNLVQTSSLAAKAKVLRLDAQLKLSRGEEEGGGRNNPTLLANTFEAVLGALYLDSGLSACDKLLQSVFPDSEIQKLTHIKDPKSLLQEISQAKGWGTPTYHTVTATGPDHAKRFEVSVHLNRQPAATGTGTSKQRAETAAATAALNNLPVK</sequence>
<dbReference type="FunFam" id="3.30.160.20:FF:000003">
    <property type="entry name" value="Ribonuclease 3"/>
    <property type="match status" value="1"/>
</dbReference>
<feature type="binding site" evidence="15">
    <location>
        <position position="110"/>
    </location>
    <ligand>
        <name>Mg(2+)</name>
        <dbReference type="ChEBI" id="CHEBI:18420"/>
    </ligand>
</feature>
<keyword evidence="13 15" id="KW-0460">Magnesium</keyword>
<dbReference type="AlphaFoldDB" id="A0A0G1RG63"/>
<dbReference type="GO" id="GO:0006364">
    <property type="term" value="P:rRNA processing"/>
    <property type="evidence" value="ECO:0007669"/>
    <property type="project" value="UniProtKB-UniRule"/>
</dbReference>
<dbReference type="InterPro" id="IPR000999">
    <property type="entry name" value="RNase_III_dom"/>
</dbReference>
<comment type="subunit">
    <text evidence="4 15">Homodimer.</text>
</comment>
<evidence type="ECO:0000256" key="15">
    <source>
        <dbReference type="HAMAP-Rule" id="MF_00104"/>
    </source>
</evidence>
<evidence type="ECO:0000313" key="18">
    <source>
        <dbReference type="EMBL" id="KKU56096.1"/>
    </source>
</evidence>
<comment type="subcellular location">
    <subcellularLocation>
        <location evidence="2 15">Cytoplasm</location>
    </subcellularLocation>
</comment>
<feature type="binding site" evidence="15">
    <location>
        <position position="37"/>
    </location>
    <ligand>
        <name>Mg(2+)</name>
        <dbReference type="ChEBI" id="CHEBI:18420"/>
    </ligand>
</feature>
<dbReference type="FunFam" id="1.10.1520.10:FF:000001">
    <property type="entry name" value="Ribonuclease 3"/>
    <property type="match status" value="1"/>
</dbReference>
<feature type="domain" description="RNase III" evidence="17">
    <location>
        <begin position="14"/>
        <end position="124"/>
    </location>
</feature>
<dbReference type="PATRIC" id="fig|1618357.3.peg.628"/>
<keyword evidence="6 15" id="KW-0698">rRNA processing</keyword>
<dbReference type="Pfam" id="PF00035">
    <property type="entry name" value="dsrm"/>
    <property type="match status" value="1"/>
</dbReference>
<keyword evidence="11 15" id="KW-0255">Endonuclease</keyword>
<dbReference type="PROSITE" id="PS50137">
    <property type="entry name" value="DS_RBD"/>
    <property type="match status" value="1"/>
</dbReference>
<evidence type="ECO:0000256" key="9">
    <source>
        <dbReference type="ARBA" id="ARBA00022722"/>
    </source>
</evidence>
<feature type="domain" description="DRBM" evidence="16">
    <location>
        <begin position="149"/>
        <end position="218"/>
    </location>
</feature>
<evidence type="ECO:0000256" key="2">
    <source>
        <dbReference type="ARBA" id="ARBA00004496"/>
    </source>
</evidence>
<keyword evidence="10 15" id="KW-0479">Metal-binding</keyword>
<dbReference type="GO" id="GO:0046872">
    <property type="term" value="F:metal ion binding"/>
    <property type="evidence" value="ECO:0007669"/>
    <property type="project" value="UniProtKB-KW"/>
</dbReference>
<dbReference type="EC" id="3.1.26.3" evidence="15"/>
<evidence type="ECO:0000256" key="10">
    <source>
        <dbReference type="ARBA" id="ARBA00022723"/>
    </source>
</evidence>
<dbReference type="GO" id="GO:0004525">
    <property type="term" value="F:ribonuclease III activity"/>
    <property type="evidence" value="ECO:0007669"/>
    <property type="project" value="UniProtKB-UniRule"/>
</dbReference>
<comment type="catalytic activity">
    <reaction evidence="1 15">
        <text>Endonucleolytic cleavage to 5'-phosphomonoester.</text>
        <dbReference type="EC" id="3.1.26.3"/>
    </reaction>
</comment>
<evidence type="ECO:0000256" key="6">
    <source>
        <dbReference type="ARBA" id="ARBA00022552"/>
    </source>
</evidence>
<dbReference type="InterPro" id="IPR036389">
    <property type="entry name" value="RNase_III_sf"/>
</dbReference>
<comment type="caution">
    <text evidence="18">The sequence shown here is derived from an EMBL/GenBank/DDBJ whole genome shotgun (WGS) entry which is preliminary data.</text>
</comment>
<evidence type="ECO:0000256" key="13">
    <source>
        <dbReference type="ARBA" id="ARBA00022842"/>
    </source>
</evidence>
<evidence type="ECO:0000259" key="16">
    <source>
        <dbReference type="PROSITE" id="PS50137"/>
    </source>
</evidence>
<dbReference type="PANTHER" id="PTHR11207">
    <property type="entry name" value="RIBONUCLEASE III"/>
    <property type="match status" value="1"/>
</dbReference>
<dbReference type="GO" id="GO:0008033">
    <property type="term" value="P:tRNA processing"/>
    <property type="evidence" value="ECO:0007669"/>
    <property type="project" value="UniProtKB-KW"/>
</dbReference>
<dbReference type="SUPFAM" id="SSF69065">
    <property type="entry name" value="RNase III domain-like"/>
    <property type="match status" value="1"/>
</dbReference>
<accession>A0A0G1RG63</accession>
<feature type="active site" evidence="15">
    <location>
        <position position="41"/>
    </location>
</feature>
<dbReference type="GO" id="GO:0010468">
    <property type="term" value="P:regulation of gene expression"/>
    <property type="evidence" value="ECO:0007669"/>
    <property type="project" value="TreeGrafter"/>
</dbReference>
<dbReference type="SMART" id="SM00535">
    <property type="entry name" value="RIBOc"/>
    <property type="match status" value="1"/>
</dbReference>
<evidence type="ECO:0000256" key="11">
    <source>
        <dbReference type="ARBA" id="ARBA00022759"/>
    </source>
</evidence>
<dbReference type="GO" id="GO:0019843">
    <property type="term" value="F:rRNA binding"/>
    <property type="evidence" value="ECO:0007669"/>
    <property type="project" value="UniProtKB-KW"/>
</dbReference>
<dbReference type="PROSITE" id="PS50142">
    <property type="entry name" value="RNASE_3_2"/>
    <property type="match status" value="1"/>
</dbReference>
<evidence type="ECO:0000256" key="3">
    <source>
        <dbReference type="ARBA" id="ARBA00010183"/>
    </source>
</evidence>
<proteinExistence type="inferred from homology"/>
<evidence type="ECO:0000256" key="14">
    <source>
        <dbReference type="ARBA" id="ARBA00022884"/>
    </source>
</evidence>
<dbReference type="SMART" id="SM00358">
    <property type="entry name" value="DSRM"/>
    <property type="match status" value="1"/>
</dbReference>
<evidence type="ECO:0000256" key="5">
    <source>
        <dbReference type="ARBA" id="ARBA00022490"/>
    </source>
</evidence>
<feature type="binding site" evidence="15">
    <location>
        <position position="113"/>
    </location>
    <ligand>
        <name>Mg(2+)</name>
        <dbReference type="ChEBI" id="CHEBI:18420"/>
    </ligand>
</feature>
<dbReference type="CDD" id="cd10845">
    <property type="entry name" value="DSRM_RNAse_III_family"/>
    <property type="match status" value="1"/>
</dbReference>
<dbReference type="HAMAP" id="MF_00104">
    <property type="entry name" value="RNase_III"/>
    <property type="match status" value="1"/>
</dbReference>
<keyword evidence="5 15" id="KW-0963">Cytoplasm</keyword>
<keyword evidence="9 15" id="KW-0540">Nuclease</keyword>
<dbReference type="PANTHER" id="PTHR11207:SF0">
    <property type="entry name" value="RIBONUCLEASE 3"/>
    <property type="match status" value="1"/>
</dbReference>
<keyword evidence="14 15" id="KW-0694">RNA-binding</keyword>
<keyword evidence="15" id="KW-0699">rRNA-binding</keyword>
<comment type="cofactor">
    <cofactor evidence="15">
        <name>Mg(2+)</name>
        <dbReference type="ChEBI" id="CHEBI:18420"/>
    </cofactor>
</comment>
<dbReference type="GO" id="GO:0005737">
    <property type="term" value="C:cytoplasm"/>
    <property type="evidence" value="ECO:0007669"/>
    <property type="project" value="UniProtKB-SubCell"/>
</dbReference>
<dbReference type="GO" id="GO:0003725">
    <property type="term" value="F:double-stranded RNA binding"/>
    <property type="evidence" value="ECO:0007669"/>
    <property type="project" value="TreeGrafter"/>
</dbReference>
<dbReference type="InterPro" id="IPR011907">
    <property type="entry name" value="RNase_III"/>
</dbReference>
<dbReference type="NCBIfam" id="TIGR02191">
    <property type="entry name" value="RNaseIII"/>
    <property type="match status" value="1"/>
</dbReference>
<dbReference type="Pfam" id="PF14622">
    <property type="entry name" value="Ribonucleas_3_3"/>
    <property type="match status" value="1"/>
</dbReference>
<evidence type="ECO:0000259" key="17">
    <source>
        <dbReference type="PROSITE" id="PS50142"/>
    </source>
</evidence>
<protein>
    <recommendedName>
        <fullName evidence="15">Ribonuclease 3</fullName>
        <ecNumber evidence="15">3.1.26.3</ecNumber>
    </recommendedName>
    <alternativeName>
        <fullName evidence="15">Ribonuclease III</fullName>
        <shortName evidence="15">RNase III</shortName>
    </alternativeName>
</protein>
<keyword evidence="12 15" id="KW-0378">Hydrolase</keyword>
<dbReference type="SUPFAM" id="SSF54768">
    <property type="entry name" value="dsRNA-binding domain-like"/>
    <property type="match status" value="1"/>
</dbReference>
<comment type="similarity">
    <text evidence="3">Belongs to the ribonuclease III family.</text>
</comment>
<comment type="function">
    <text evidence="15">Digests double-stranded RNA. Involved in the processing of primary rRNA transcript to yield the immediate precursors to the large and small rRNAs (23S and 16S). Processes some mRNAs, and tRNAs when they are encoded in the rRNA operon. Processes pre-crRNA and tracrRNA of type II CRISPR loci if present in the organism.</text>
</comment>
<dbReference type="GO" id="GO:0042802">
    <property type="term" value="F:identical protein binding"/>
    <property type="evidence" value="ECO:0007669"/>
    <property type="project" value="UniProtKB-ARBA"/>
</dbReference>
<evidence type="ECO:0000256" key="8">
    <source>
        <dbReference type="ARBA" id="ARBA00022694"/>
    </source>
</evidence>
<dbReference type="GO" id="GO:0006397">
    <property type="term" value="P:mRNA processing"/>
    <property type="evidence" value="ECO:0007669"/>
    <property type="project" value="UniProtKB-UniRule"/>
</dbReference>
<dbReference type="Gene3D" id="3.30.160.20">
    <property type="match status" value="1"/>
</dbReference>
<dbReference type="EMBL" id="LCNM01000012">
    <property type="protein sequence ID" value="KKU56096.1"/>
    <property type="molecule type" value="Genomic_DNA"/>
</dbReference>
<evidence type="ECO:0000256" key="1">
    <source>
        <dbReference type="ARBA" id="ARBA00000109"/>
    </source>
</evidence>
<evidence type="ECO:0000256" key="12">
    <source>
        <dbReference type="ARBA" id="ARBA00022801"/>
    </source>
</evidence>
<dbReference type="PROSITE" id="PS00517">
    <property type="entry name" value="RNASE_3_1"/>
    <property type="match status" value="1"/>
</dbReference>
<dbReference type="Gene3D" id="1.10.1520.10">
    <property type="entry name" value="Ribonuclease III domain"/>
    <property type="match status" value="1"/>
</dbReference>
<dbReference type="InterPro" id="IPR014720">
    <property type="entry name" value="dsRBD_dom"/>
</dbReference>
<feature type="active site" evidence="15">
    <location>
        <position position="113"/>
    </location>
</feature>
<dbReference type="Proteomes" id="UP000034607">
    <property type="component" value="Unassembled WGS sequence"/>
</dbReference>
<keyword evidence="7 15" id="KW-0507">mRNA processing</keyword>
<evidence type="ECO:0000313" key="19">
    <source>
        <dbReference type="Proteomes" id="UP000034607"/>
    </source>
</evidence>
<keyword evidence="8 15" id="KW-0819">tRNA processing</keyword>